<dbReference type="EMBL" id="BDGU01000043">
    <property type="protein sequence ID" value="GAW00869.1"/>
    <property type="molecule type" value="Genomic_DNA"/>
</dbReference>
<proteinExistence type="predicted"/>
<evidence type="ECO:0000313" key="1">
    <source>
        <dbReference type="EMBL" id="GAW00869.1"/>
    </source>
</evidence>
<gene>
    <name evidence="1" type="ORF">LENED_002423</name>
</gene>
<evidence type="ECO:0000313" key="2">
    <source>
        <dbReference type="Proteomes" id="UP000188533"/>
    </source>
</evidence>
<name>A0A1Q3E1G9_LENED</name>
<accession>A0A1Q3E1G9</accession>
<organism evidence="1 2">
    <name type="scientific">Lentinula edodes</name>
    <name type="common">Shiitake mushroom</name>
    <name type="synonym">Lentinus edodes</name>
    <dbReference type="NCBI Taxonomy" id="5353"/>
    <lineage>
        <taxon>Eukaryota</taxon>
        <taxon>Fungi</taxon>
        <taxon>Dikarya</taxon>
        <taxon>Basidiomycota</taxon>
        <taxon>Agaricomycotina</taxon>
        <taxon>Agaricomycetes</taxon>
        <taxon>Agaricomycetidae</taxon>
        <taxon>Agaricales</taxon>
        <taxon>Marasmiineae</taxon>
        <taxon>Omphalotaceae</taxon>
        <taxon>Lentinula</taxon>
    </lineage>
</organism>
<sequence length="96" mass="10910">MNRALNSLQLHCLRRTYRERSFRNVHPVIGNNIILCNRALKWVCSSDENIFRRAGFSFVIGKGRKTSGELISTGGALEHLKKDVRKVPRSSLALTE</sequence>
<dbReference type="AlphaFoldDB" id="A0A1Q3E1G9"/>
<comment type="caution">
    <text evidence="1">The sequence shown here is derived from an EMBL/GenBank/DDBJ whole genome shotgun (WGS) entry which is preliminary data.</text>
</comment>
<keyword evidence="2" id="KW-1185">Reference proteome</keyword>
<dbReference type="Proteomes" id="UP000188533">
    <property type="component" value="Unassembled WGS sequence"/>
</dbReference>
<reference evidence="1 2" key="2">
    <citation type="submission" date="2017-02" db="EMBL/GenBank/DDBJ databases">
        <title>A genome survey and senescence transcriptome analysis in Lentinula edodes.</title>
        <authorList>
            <person name="Sakamoto Y."/>
            <person name="Nakade K."/>
            <person name="Sato S."/>
            <person name="Yoshida Y."/>
            <person name="Miyazaki K."/>
            <person name="Natsume S."/>
            <person name="Konno N."/>
        </authorList>
    </citation>
    <scope>NUCLEOTIDE SEQUENCE [LARGE SCALE GENOMIC DNA]</scope>
    <source>
        <strain evidence="1 2">NBRC 111202</strain>
    </source>
</reference>
<reference evidence="1 2" key="1">
    <citation type="submission" date="2016-08" db="EMBL/GenBank/DDBJ databases">
        <authorList>
            <consortium name="Lentinula edodes genome sequencing consortium"/>
            <person name="Sakamoto Y."/>
            <person name="Nakade K."/>
            <person name="Sato S."/>
            <person name="Yoshida Y."/>
            <person name="Miyazaki K."/>
            <person name="Natsume S."/>
            <person name="Konno N."/>
        </authorList>
    </citation>
    <scope>NUCLEOTIDE SEQUENCE [LARGE SCALE GENOMIC DNA]</scope>
    <source>
        <strain evidence="1 2">NBRC 111202</strain>
    </source>
</reference>
<protein>
    <submittedName>
        <fullName evidence="1">Uncharacterized protein</fullName>
    </submittedName>
</protein>